<evidence type="ECO:0000313" key="1">
    <source>
        <dbReference type="EMBL" id="KAF5807959.1"/>
    </source>
</evidence>
<dbReference type="AlphaFoldDB" id="A0A9K3J3Z0"/>
<keyword evidence="2" id="KW-1185">Reference proteome</keyword>
<dbReference type="EMBL" id="MNCJ02000319">
    <property type="protein sequence ID" value="KAF5807959.1"/>
    <property type="molecule type" value="Genomic_DNA"/>
</dbReference>
<reference evidence="1" key="1">
    <citation type="journal article" date="2017" name="Nature">
        <title>The sunflower genome provides insights into oil metabolism, flowering and Asterid evolution.</title>
        <authorList>
            <person name="Badouin H."/>
            <person name="Gouzy J."/>
            <person name="Grassa C.J."/>
            <person name="Murat F."/>
            <person name="Staton S.E."/>
            <person name="Cottret L."/>
            <person name="Lelandais-Briere C."/>
            <person name="Owens G.L."/>
            <person name="Carrere S."/>
            <person name="Mayjonade B."/>
            <person name="Legrand L."/>
            <person name="Gill N."/>
            <person name="Kane N.C."/>
            <person name="Bowers J.E."/>
            <person name="Hubner S."/>
            <person name="Bellec A."/>
            <person name="Berard A."/>
            <person name="Berges H."/>
            <person name="Blanchet N."/>
            <person name="Boniface M.C."/>
            <person name="Brunel D."/>
            <person name="Catrice O."/>
            <person name="Chaidir N."/>
            <person name="Claudel C."/>
            <person name="Donnadieu C."/>
            <person name="Faraut T."/>
            <person name="Fievet G."/>
            <person name="Helmstetter N."/>
            <person name="King M."/>
            <person name="Knapp S.J."/>
            <person name="Lai Z."/>
            <person name="Le Paslier M.C."/>
            <person name="Lippi Y."/>
            <person name="Lorenzon L."/>
            <person name="Mandel J.R."/>
            <person name="Marage G."/>
            <person name="Marchand G."/>
            <person name="Marquand E."/>
            <person name="Bret-Mestries E."/>
            <person name="Morien E."/>
            <person name="Nambeesan S."/>
            <person name="Nguyen T."/>
            <person name="Pegot-Espagnet P."/>
            <person name="Pouilly N."/>
            <person name="Raftis F."/>
            <person name="Sallet E."/>
            <person name="Schiex T."/>
            <person name="Thomas J."/>
            <person name="Vandecasteele C."/>
            <person name="Vares D."/>
            <person name="Vear F."/>
            <person name="Vautrin S."/>
            <person name="Crespi M."/>
            <person name="Mangin B."/>
            <person name="Burke J.M."/>
            <person name="Salse J."/>
            <person name="Munos S."/>
            <person name="Vincourt P."/>
            <person name="Rieseberg L.H."/>
            <person name="Langlade N.B."/>
        </authorList>
    </citation>
    <scope>NUCLEOTIDE SEQUENCE</scope>
    <source>
        <tissue evidence="1">Leaves</tissue>
    </source>
</reference>
<accession>A0A9K3J3Z0</accession>
<sequence>MFDPTIHFVSMNQMKHIPPMNIYQHCYHHSPPKTHHFEKPYHPSRHSYLLLHKYPRKHLC</sequence>
<name>A0A9K3J3Z0_HELAN</name>
<evidence type="ECO:0000313" key="2">
    <source>
        <dbReference type="Proteomes" id="UP000215914"/>
    </source>
</evidence>
<proteinExistence type="predicted"/>
<dbReference type="Gramene" id="mRNA:HanXRQr2_Chr04g0139951">
    <property type="protein sequence ID" value="CDS:HanXRQr2_Chr04g0139951.1"/>
    <property type="gene ID" value="HanXRQr2_Chr04g0139951"/>
</dbReference>
<gene>
    <name evidence="1" type="ORF">HanXRQr2_Chr04g0139951</name>
</gene>
<reference evidence="1" key="2">
    <citation type="submission" date="2020-06" db="EMBL/GenBank/DDBJ databases">
        <title>Helianthus annuus Genome sequencing and assembly Release 2.</title>
        <authorList>
            <person name="Gouzy J."/>
            <person name="Langlade N."/>
            <person name="Munos S."/>
        </authorList>
    </citation>
    <scope>NUCLEOTIDE SEQUENCE</scope>
    <source>
        <tissue evidence="1">Leaves</tissue>
    </source>
</reference>
<protein>
    <submittedName>
        <fullName evidence="1">Uncharacterized protein</fullName>
    </submittedName>
</protein>
<dbReference type="Proteomes" id="UP000215914">
    <property type="component" value="Unassembled WGS sequence"/>
</dbReference>
<comment type="caution">
    <text evidence="1">The sequence shown here is derived from an EMBL/GenBank/DDBJ whole genome shotgun (WGS) entry which is preliminary data.</text>
</comment>
<organism evidence="1 2">
    <name type="scientific">Helianthus annuus</name>
    <name type="common">Common sunflower</name>
    <dbReference type="NCBI Taxonomy" id="4232"/>
    <lineage>
        <taxon>Eukaryota</taxon>
        <taxon>Viridiplantae</taxon>
        <taxon>Streptophyta</taxon>
        <taxon>Embryophyta</taxon>
        <taxon>Tracheophyta</taxon>
        <taxon>Spermatophyta</taxon>
        <taxon>Magnoliopsida</taxon>
        <taxon>eudicotyledons</taxon>
        <taxon>Gunneridae</taxon>
        <taxon>Pentapetalae</taxon>
        <taxon>asterids</taxon>
        <taxon>campanulids</taxon>
        <taxon>Asterales</taxon>
        <taxon>Asteraceae</taxon>
        <taxon>Asteroideae</taxon>
        <taxon>Heliantheae alliance</taxon>
        <taxon>Heliantheae</taxon>
        <taxon>Helianthus</taxon>
    </lineage>
</organism>